<keyword evidence="2" id="KW-0732">Signal</keyword>
<feature type="signal peptide" evidence="2">
    <location>
        <begin position="1"/>
        <end position="27"/>
    </location>
</feature>
<evidence type="ECO:0000256" key="2">
    <source>
        <dbReference type="SAM" id="SignalP"/>
    </source>
</evidence>
<dbReference type="Proteomes" id="UP000747542">
    <property type="component" value="Unassembled WGS sequence"/>
</dbReference>
<proteinExistence type="predicted"/>
<keyword evidence="4" id="KW-1185">Reference proteome</keyword>
<organism evidence="3 4">
    <name type="scientific">Homarus americanus</name>
    <name type="common">American lobster</name>
    <dbReference type="NCBI Taxonomy" id="6706"/>
    <lineage>
        <taxon>Eukaryota</taxon>
        <taxon>Metazoa</taxon>
        <taxon>Ecdysozoa</taxon>
        <taxon>Arthropoda</taxon>
        <taxon>Crustacea</taxon>
        <taxon>Multicrustacea</taxon>
        <taxon>Malacostraca</taxon>
        <taxon>Eumalacostraca</taxon>
        <taxon>Eucarida</taxon>
        <taxon>Decapoda</taxon>
        <taxon>Pleocyemata</taxon>
        <taxon>Astacidea</taxon>
        <taxon>Nephropoidea</taxon>
        <taxon>Nephropidae</taxon>
        <taxon>Homarus</taxon>
    </lineage>
</organism>
<protein>
    <submittedName>
        <fullName evidence="3">Uncharacterized protein</fullName>
    </submittedName>
</protein>
<accession>A0A8J5K4G7</accession>
<evidence type="ECO:0000313" key="4">
    <source>
        <dbReference type="Proteomes" id="UP000747542"/>
    </source>
</evidence>
<feature type="compositionally biased region" description="Polar residues" evidence="1">
    <location>
        <begin position="201"/>
        <end position="235"/>
    </location>
</feature>
<evidence type="ECO:0000313" key="3">
    <source>
        <dbReference type="EMBL" id="KAG7164739.1"/>
    </source>
</evidence>
<gene>
    <name evidence="3" type="ORF">Hamer_G005146</name>
</gene>
<comment type="caution">
    <text evidence="3">The sequence shown here is derived from an EMBL/GenBank/DDBJ whole genome shotgun (WGS) entry which is preliminary data.</text>
</comment>
<reference evidence="3" key="1">
    <citation type="journal article" date="2021" name="Sci. Adv.">
        <title>The American lobster genome reveals insights on longevity, neural, and immune adaptations.</title>
        <authorList>
            <person name="Polinski J.M."/>
            <person name="Zimin A.V."/>
            <person name="Clark K.F."/>
            <person name="Kohn A.B."/>
            <person name="Sadowski N."/>
            <person name="Timp W."/>
            <person name="Ptitsyn A."/>
            <person name="Khanna P."/>
            <person name="Romanova D.Y."/>
            <person name="Williams P."/>
            <person name="Greenwood S.J."/>
            <person name="Moroz L.L."/>
            <person name="Walt D.R."/>
            <person name="Bodnar A.G."/>
        </authorList>
    </citation>
    <scope>NUCLEOTIDE SEQUENCE</scope>
    <source>
        <strain evidence="3">GMGI-L3</strain>
    </source>
</reference>
<name>A0A8J5K4G7_HOMAM</name>
<dbReference type="AlphaFoldDB" id="A0A8J5K4G7"/>
<feature type="region of interest" description="Disordered" evidence="1">
    <location>
        <begin position="201"/>
        <end position="307"/>
    </location>
</feature>
<sequence length="337" mass="37044">MARLGLGSPHRLSSFLLVVGVWVGVGGVLVQQERWPSVNDHSESWEGSEALYRDSWETCETPMCDQVNQHAQGLANLKLMTNYITKTLVTKMDQVLLVTGNSMTDFIGQKCPSAHPLLQQVMTVTEVDHIDNTKLREVLERTTTSNILTNDIDNSSEVSDDLREIEYRPEVQQSSNLYQDNLQAESQESAEDLGKLRVHDSSTISSNSRLENGQSTTTTFSHQLNRGQSTSSTLGIHQRPGKPFPSQHGRYVAPTNPRGQGGIRHNNRGMGHSRGGASRGRESMGRDQGLTRFGPGSRGRGCRSVQRGSPHWVPGLDTWCANNCAAGNCPSNQCICS</sequence>
<feature type="chain" id="PRO_5035267280" evidence="2">
    <location>
        <begin position="28"/>
        <end position="337"/>
    </location>
</feature>
<evidence type="ECO:0000256" key="1">
    <source>
        <dbReference type="SAM" id="MobiDB-lite"/>
    </source>
</evidence>
<dbReference type="EMBL" id="JAHLQT010024959">
    <property type="protein sequence ID" value="KAG7164739.1"/>
    <property type="molecule type" value="Genomic_DNA"/>
</dbReference>